<dbReference type="ExpressionAtlas" id="A0A2K2CHG0">
    <property type="expression patterns" value="baseline"/>
</dbReference>
<dbReference type="GO" id="GO:0009658">
    <property type="term" value="P:chloroplast organization"/>
    <property type="evidence" value="ECO:0000318"/>
    <property type="project" value="GO_Central"/>
</dbReference>
<protein>
    <recommendedName>
        <fullName evidence="2">Peptidoglycan binding-like domain-containing protein</fullName>
    </recommendedName>
</protein>
<dbReference type="PANTHER" id="PTHR15852">
    <property type="entry name" value="PLASTID TRANSCRIPTIONALLY ACTIVE PROTEIN"/>
    <property type="match status" value="1"/>
</dbReference>
<evidence type="ECO:0000259" key="2">
    <source>
        <dbReference type="Pfam" id="PF01471"/>
    </source>
</evidence>
<feature type="compositionally biased region" description="Low complexity" evidence="1">
    <location>
        <begin position="116"/>
        <end position="128"/>
    </location>
</feature>
<evidence type="ECO:0000313" key="4">
    <source>
        <dbReference type="EnsemblPlants" id="PNT61473"/>
    </source>
</evidence>
<reference evidence="4" key="3">
    <citation type="submission" date="2018-08" db="UniProtKB">
        <authorList>
            <consortium name="EnsemblPlants"/>
        </authorList>
    </citation>
    <scope>IDENTIFICATION</scope>
    <source>
        <strain evidence="4">cv. Bd21</strain>
    </source>
</reference>
<dbReference type="EMBL" id="CM000884">
    <property type="protein sequence ID" value="PNT61473.1"/>
    <property type="molecule type" value="Genomic_DNA"/>
</dbReference>
<dbReference type="InterPro" id="IPR036366">
    <property type="entry name" value="PGBDSf"/>
</dbReference>
<feature type="domain" description="Peptidoglycan binding-like" evidence="2">
    <location>
        <begin position="253"/>
        <end position="311"/>
    </location>
</feature>
<reference evidence="3 4" key="1">
    <citation type="journal article" date="2010" name="Nature">
        <title>Genome sequencing and analysis of the model grass Brachypodium distachyon.</title>
        <authorList>
            <consortium name="International Brachypodium Initiative"/>
        </authorList>
    </citation>
    <scope>NUCLEOTIDE SEQUENCE [LARGE SCALE GENOMIC DNA]</scope>
    <source>
        <strain evidence="3 4">Bd21</strain>
    </source>
</reference>
<dbReference type="GO" id="GO:0009507">
    <property type="term" value="C:chloroplast"/>
    <property type="evidence" value="ECO:0000318"/>
    <property type="project" value="GO_Central"/>
</dbReference>
<dbReference type="Gene3D" id="1.10.101.10">
    <property type="entry name" value="PGBD-like superfamily/PGBD"/>
    <property type="match status" value="1"/>
</dbReference>
<dbReference type="SUPFAM" id="SSF47090">
    <property type="entry name" value="PGBD-like"/>
    <property type="match status" value="1"/>
</dbReference>
<dbReference type="OrthoDB" id="1001489at2759"/>
<dbReference type="Pfam" id="PF01471">
    <property type="entry name" value="PG_binding_1"/>
    <property type="match status" value="1"/>
</dbReference>
<evidence type="ECO:0000256" key="1">
    <source>
        <dbReference type="SAM" id="MobiDB-lite"/>
    </source>
</evidence>
<feature type="region of interest" description="Disordered" evidence="1">
    <location>
        <begin position="188"/>
        <end position="217"/>
    </location>
</feature>
<feature type="region of interest" description="Disordered" evidence="1">
    <location>
        <begin position="231"/>
        <end position="253"/>
    </location>
</feature>
<accession>A0A2K2CHG0</accession>
<dbReference type="PANTHER" id="PTHR15852:SF16">
    <property type="entry name" value="PROTEIN DISULFIDE ISOMERASE PTAC5, CHLOROPLASTIC"/>
    <property type="match status" value="1"/>
</dbReference>
<name>A0A2K2CHG0_BRADI</name>
<dbReference type="EnsemblPlants" id="PNT61473">
    <property type="protein sequence ID" value="PNT61473"/>
    <property type="gene ID" value="BRADI_5g15550v3"/>
</dbReference>
<dbReference type="GO" id="GO:0003756">
    <property type="term" value="F:protein disulfide isomerase activity"/>
    <property type="evidence" value="ECO:0000318"/>
    <property type="project" value="GO_Central"/>
</dbReference>
<proteinExistence type="predicted"/>
<feature type="region of interest" description="Disordered" evidence="1">
    <location>
        <begin position="111"/>
        <end position="132"/>
    </location>
</feature>
<organism evidence="3">
    <name type="scientific">Brachypodium distachyon</name>
    <name type="common">Purple false brome</name>
    <name type="synonym">Trachynia distachya</name>
    <dbReference type="NCBI Taxonomy" id="15368"/>
    <lineage>
        <taxon>Eukaryota</taxon>
        <taxon>Viridiplantae</taxon>
        <taxon>Streptophyta</taxon>
        <taxon>Embryophyta</taxon>
        <taxon>Tracheophyta</taxon>
        <taxon>Spermatophyta</taxon>
        <taxon>Magnoliopsida</taxon>
        <taxon>Liliopsida</taxon>
        <taxon>Poales</taxon>
        <taxon>Poaceae</taxon>
        <taxon>BOP clade</taxon>
        <taxon>Pooideae</taxon>
        <taxon>Stipodae</taxon>
        <taxon>Brachypodieae</taxon>
        <taxon>Brachypodium</taxon>
    </lineage>
</organism>
<dbReference type="InterPro" id="IPR002477">
    <property type="entry name" value="Peptidoglycan-bd-like"/>
</dbReference>
<reference evidence="3" key="2">
    <citation type="submission" date="2017-06" db="EMBL/GenBank/DDBJ databases">
        <title>WGS assembly of Brachypodium distachyon.</title>
        <authorList>
            <consortium name="The International Brachypodium Initiative"/>
            <person name="Lucas S."/>
            <person name="Harmon-Smith M."/>
            <person name="Lail K."/>
            <person name="Tice H."/>
            <person name="Grimwood J."/>
            <person name="Bruce D."/>
            <person name="Barry K."/>
            <person name="Shu S."/>
            <person name="Lindquist E."/>
            <person name="Wang M."/>
            <person name="Pitluck S."/>
            <person name="Vogel J.P."/>
            <person name="Garvin D.F."/>
            <person name="Mockler T.C."/>
            <person name="Schmutz J."/>
            <person name="Rokhsar D."/>
            <person name="Bevan M.W."/>
        </authorList>
    </citation>
    <scope>NUCLEOTIDE SEQUENCE</scope>
    <source>
        <strain evidence="3">Bd21</strain>
    </source>
</reference>
<dbReference type="SUPFAM" id="SSF57938">
    <property type="entry name" value="DnaJ/Hsp40 cysteine-rich domain"/>
    <property type="match status" value="1"/>
</dbReference>
<keyword evidence="5" id="KW-1185">Reference proteome</keyword>
<dbReference type="Gramene" id="PNT61473">
    <property type="protein sequence ID" value="PNT61473"/>
    <property type="gene ID" value="BRADI_5g15550v3"/>
</dbReference>
<dbReference type="AlphaFoldDB" id="A0A2K2CHG0"/>
<evidence type="ECO:0000313" key="5">
    <source>
        <dbReference type="Proteomes" id="UP000008810"/>
    </source>
</evidence>
<dbReference type="InterPro" id="IPR036365">
    <property type="entry name" value="PGBD-like_sf"/>
</dbReference>
<sequence length="447" mass="49011">MASVHCRLLMGHNTSPNLIPLGPLNTTPRGTMLECAGNINRQTERHIHWPAPSGHRQSPLAPRHFPGRHARKLAVSTTMIATATFFPFASSFHRPRLRPCSPPRGRAVVLLPPPRSAASSSSASSSSSWEEREEARWLREEQRWLREEQRWLREESRWRAERDALLSEIAALHLRLRALEPAAVEDSVSAVPFPPPTPTPTPTPKARVAPVPPPKPAAPVEVRKEVVVEEKPKAKAGSSGSGKRRALRVGSEGEEVRAMQEALEKLGYYSGEEDTEFSSFSTGTERAVKTWQASIGTSEDGLMTSELLEMLFTGQTVDDLKTKAGLNGAIVPPVTGISEIQQTAVRENGISVSEHKVYLLGENRWEDPSRLTKKNKPISGATTASTKQCITCRGEGRLLCLECDGTGEPNIEPQFLEWVGEDTKCPYCEGLGYTVCDVCAGSKTVQS</sequence>
<dbReference type="InterPro" id="IPR036410">
    <property type="entry name" value="HSP_DnaJ_Cys-rich_dom_sf"/>
</dbReference>
<gene>
    <name evidence="3" type="ORF">BRADI_5g15550v3</name>
</gene>
<dbReference type="STRING" id="15368.A0A2K2CHG0"/>
<dbReference type="Proteomes" id="UP000008810">
    <property type="component" value="Chromosome 5"/>
</dbReference>
<feature type="compositionally biased region" description="Pro residues" evidence="1">
    <location>
        <begin position="192"/>
        <end position="203"/>
    </location>
</feature>
<dbReference type="InParanoid" id="A0A2K2CHG0"/>
<evidence type="ECO:0000313" key="3">
    <source>
        <dbReference type="EMBL" id="PNT61473.1"/>
    </source>
</evidence>